<sequence length="329" mass="36883">MRRNAYYQGPVTDHFDGERFTSPNELPVRPPSAHLRFVAGQVARFRSAPPRAIPQDRPPARVDGLRISPIGHSSLLVQVAGLNILIDPVFAEWLGPWAGSGPRRAHEPGVRWEDLPPIDAVLISHNHWDHLDGPGIARLWHRFRPRIVTPLGNDAVIRRYDPGITVEALDWGEGMALSDRLWVQVEPAHHWSGRSLLDRRMALWGSFVLKDASGGVLYHVGDTAYGDGRIFQRIREVHGAPDVALIPIGAYEPRWYVGGQHVDPDEAVRIMLDCGAKQAFGHHWGTFQLTWEAVDAPPRELEAALGRHKLPPERFRALRPGEPVESPWP</sequence>
<dbReference type="GO" id="GO:0005737">
    <property type="term" value="C:cytoplasm"/>
    <property type="evidence" value="ECO:0007669"/>
    <property type="project" value="TreeGrafter"/>
</dbReference>
<dbReference type="GO" id="GO:0008270">
    <property type="term" value="F:zinc ion binding"/>
    <property type="evidence" value="ECO:0007669"/>
    <property type="project" value="InterPro"/>
</dbReference>
<feature type="region of interest" description="Disordered" evidence="1">
    <location>
        <begin position="1"/>
        <end position="26"/>
    </location>
</feature>
<gene>
    <name evidence="3" type="ORF">AVDCRST_MAG15-1398</name>
</gene>
<dbReference type="GO" id="GO:0070290">
    <property type="term" value="F:N-acylphosphatidylethanolamine-specific phospholipase D activity"/>
    <property type="evidence" value="ECO:0007669"/>
    <property type="project" value="InterPro"/>
</dbReference>
<reference evidence="3" key="1">
    <citation type="submission" date="2020-02" db="EMBL/GenBank/DDBJ databases">
        <authorList>
            <person name="Meier V. D."/>
        </authorList>
    </citation>
    <scope>NUCLEOTIDE SEQUENCE</scope>
    <source>
        <strain evidence="3">AVDCRST_MAG15</strain>
    </source>
</reference>
<dbReference type="InterPro" id="IPR036866">
    <property type="entry name" value="RibonucZ/Hydroxyglut_hydro"/>
</dbReference>
<dbReference type="EMBL" id="CADCUU010000190">
    <property type="protein sequence ID" value="CAA9406909.1"/>
    <property type="molecule type" value="Genomic_DNA"/>
</dbReference>
<proteinExistence type="predicted"/>
<dbReference type="PIRSF" id="PIRSF038896">
    <property type="entry name" value="NAPE-PLD"/>
    <property type="match status" value="1"/>
</dbReference>
<evidence type="ECO:0000313" key="3">
    <source>
        <dbReference type="EMBL" id="CAA9406909.1"/>
    </source>
</evidence>
<protein>
    <submittedName>
        <fullName evidence="3">Bll0480 protein</fullName>
    </submittedName>
</protein>
<dbReference type="InterPro" id="IPR001279">
    <property type="entry name" value="Metallo-B-lactamas"/>
</dbReference>
<dbReference type="PANTHER" id="PTHR15032">
    <property type="entry name" value="N-ACYL-PHOSPHATIDYLETHANOLAMINE-HYDROLYZING PHOSPHOLIPASE D"/>
    <property type="match status" value="1"/>
</dbReference>
<organism evidence="3">
    <name type="scientific">uncultured Rubellimicrobium sp</name>
    <dbReference type="NCBI Taxonomy" id="543078"/>
    <lineage>
        <taxon>Bacteria</taxon>
        <taxon>Pseudomonadati</taxon>
        <taxon>Pseudomonadota</taxon>
        <taxon>Alphaproteobacteria</taxon>
        <taxon>Rhodobacterales</taxon>
        <taxon>Roseobacteraceae</taxon>
        <taxon>Rubellimicrobium</taxon>
        <taxon>environmental samples</taxon>
    </lineage>
</organism>
<dbReference type="Pfam" id="PF12706">
    <property type="entry name" value="Lactamase_B_2"/>
    <property type="match status" value="1"/>
</dbReference>
<feature type="domain" description="Metallo-beta-lactamase" evidence="2">
    <location>
        <begin position="83"/>
        <end position="284"/>
    </location>
</feature>
<dbReference type="PANTHER" id="PTHR15032:SF4">
    <property type="entry name" value="N-ACYL-PHOSPHATIDYLETHANOLAMINE-HYDROLYZING PHOSPHOLIPASE D"/>
    <property type="match status" value="1"/>
</dbReference>
<accession>A0A6J4P965</accession>
<name>A0A6J4P965_9RHOB</name>
<dbReference type="Gene3D" id="3.60.15.10">
    <property type="entry name" value="Ribonuclease Z/Hydroxyacylglutathione hydrolase-like"/>
    <property type="match status" value="1"/>
</dbReference>
<evidence type="ECO:0000256" key="1">
    <source>
        <dbReference type="SAM" id="MobiDB-lite"/>
    </source>
</evidence>
<dbReference type="SUPFAM" id="SSF56281">
    <property type="entry name" value="Metallo-hydrolase/oxidoreductase"/>
    <property type="match status" value="1"/>
</dbReference>
<evidence type="ECO:0000259" key="2">
    <source>
        <dbReference type="Pfam" id="PF12706"/>
    </source>
</evidence>
<dbReference type="AlphaFoldDB" id="A0A6J4P965"/>
<dbReference type="InterPro" id="IPR024884">
    <property type="entry name" value="NAPE-PLD"/>
</dbReference>